<dbReference type="EMBL" id="BQKE01000001">
    <property type="protein sequence ID" value="GJM59883.1"/>
    <property type="molecule type" value="Genomic_DNA"/>
</dbReference>
<feature type="chain" id="PRO_5042940729" description="Tol-pal system protein YbgF" evidence="1">
    <location>
        <begin position="32"/>
        <end position="426"/>
    </location>
</feature>
<accession>A0AAN4VVU8</accession>
<proteinExistence type="predicted"/>
<organism evidence="2 3">
    <name type="scientific">Persicobacter diffluens</name>
    <dbReference type="NCBI Taxonomy" id="981"/>
    <lineage>
        <taxon>Bacteria</taxon>
        <taxon>Pseudomonadati</taxon>
        <taxon>Bacteroidota</taxon>
        <taxon>Cytophagia</taxon>
        <taxon>Cytophagales</taxon>
        <taxon>Persicobacteraceae</taxon>
        <taxon>Persicobacter</taxon>
    </lineage>
</organism>
<dbReference type="InterPro" id="IPR011990">
    <property type="entry name" value="TPR-like_helical_dom_sf"/>
</dbReference>
<sequence>MSFVQDFFRSAKPMLTFSFCFLLLFALPATAQYDTLVVQGNGLLLLNETEVQIASSKMLDDIYDFRFDEVETEYVKLKEDFGWHPLPYFLMGLAEWWKITVNFEDKSQDPVFMAYMDSSIMLADKLYNYEKTSLEGAFFLAAAYAFEARLVSERKEWTKAANLAKKSLAYLEESKGKGGMSPELLFGDGLYNYYAQWIPENYPMLKPIMWFFPGGDKDLGIKQLREVGKNAFFTRTEGQIFLMRMLASDGKDPQGALHIARYLHKTYPNNPFFERYLARMLYATASYYEMEKVCLSIISDIENKKYGYGADDGRYAAFFLGQLYHARMQYQKSEQYYKMVMDFVAENEAFNMGYYHYAILGLMDIYGKQGEYDKAKEYHKLLKKHTKRGEAVAKAARSRIKNYKEIAKKLDDNPKKIVSEDGTNSD</sequence>
<keyword evidence="1" id="KW-0732">Signal</keyword>
<dbReference type="RefSeq" id="WP_338235800.1">
    <property type="nucleotide sequence ID" value="NZ_BQKE01000001.1"/>
</dbReference>
<evidence type="ECO:0000313" key="3">
    <source>
        <dbReference type="Proteomes" id="UP001310022"/>
    </source>
</evidence>
<gene>
    <name evidence="2" type="ORF">PEDI_04350</name>
</gene>
<reference evidence="2 3" key="1">
    <citation type="submission" date="2021-12" db="EMBL/GenBank/DDBJ databases">
        <title>Genome sequencing of bacteria with rrn-lacking chromosome and rrn-plasmid.</title>
        <authorList>
            <person name="Anda M."/>
            <person name="Iwasaki W."/>
        </authorList>
    </citation>
    <scope>NUCLEOTIDE SEQUENCE [LARGE SCALE GENOMIC DNA]</scope>
    <source>
        <strain evidence="2 3">NBRC 15940</strain>
    </source>
</reference>
<dbReference type="AlphaFoldDB" id="A0AAN4VVU8"/>
<evidence type="ECO:0008006" key="4">
    <source>
        <dbReference type="Google" id="ProtNLM"/>
    </source>
</evidence>
<dbReference type="SUPFAM" id="SSF48452">
    <property type="entry name" value="TPR-like"/>
    <property type="match status" value="1"/>
</dbReference>
<keyword evidence="3" id="KW-1185">Reference proteome</keyword>
<dbReference type="Proteomes" id="UP001310022">
    <property type="component" value="Unassembled WGS sequence"/>
</dbReference>
<protein>
    <recommendedName>
        <fullName evidence="4">Tol-pal system protein YbgF</fullName>
    </recommendedName>
</protein>
<comment type="caution">
    <text evidence="2">The sequence shown here is derived from an EMBL/GenBank/DDBJ whole genome shotgun (WGS) entry which is preliminary data.</text>
</comment>
<name>A0AAN4VVU8_9BACT</name>
<feature type="signal peptide" evidence="1">
    <location>
        <begin position="1"/>
        <end position="31"/>
    </location>
</feature>
<evidence type="ECO:0000256" key="1">
    <source>
        <dbReference type="SAM" id="SignalP"/>
    </source>
</evidence>
<dbReference type="Gene3D" id="1.25.40.10">
    <property type="entry name" value="Tetratricopeptide repeat domain"/>
    <property type="match status" value="1"/>
</dbReference>
<evidence type="ECO:0000313" key="2">
    <source>
        <dbReference type="EMBL" id="GJM59883.1"/>
    </source>
</evidence>